<keyword evidence="11" id="KW-1185">Reference proteome</keyword>
<dbReference type="OrthoDB" id="6284683at2759"/>
<feature type="region of interest" description="Disordered" evidence="8">
    <location>
        <begin position="838"/>
        <end position="858"/>
    </location>
</feature>
<dbReference type="STRING" id="9305.ENSSHAP00000020628"/>
<dbReference type="GO" id="GO:0000139">
    <property type="term" value="C:Golgi membrane"/>
    <property type="evidence" value="ECO:0007669"/>
    <property type="project" value="Ensembl"/>
</dbReference>
<evidence type="ECO:0000313" key="11">
    <source>
        <dbReference type="Proteomes" id="UP000007648"/>
    </source>
</evidence>
<dbReference type="AlphaFoldDB" id="G3WYX3"/>
<evidence type="ECO:0000256" key="5">
    <source>
        <dbReference type="ARBA" id="ARBA00023203"/>
    </source>
</evidence>
<dbReference type="HOGENOM" id="CLU_012316_0_0_1"/>
<dbReference type="Gene3D" id="6.10.280.150">
    <property type="match status" value="1"/>
</dbReference>
<dbReference type="PANTHER" id="PTHR23330:SF6">
    <property type="entry name" value="WASP HOMOLOG-ASSOCIATED PROTEIN WITH ACTIN, MEMBRANES AND MICROTUBULES"/>
    <property type="match status" value="1"/>
</dbReference>
<keyword evidence="3 7" id="KW-0175">Coiled coil</keyword>
<dbReference type="GO" id="GO:0051127">
    <property type="term" value="P:positive regulation of actin nucleation"/>
    <property type="evidence" value="ECO:0007669"/>
    <property type="project" value="Ensembl"/>
</dbReference>
<evidence type="ECO:0000256" key="7">
    <source>
        <dbReference type="SAM" id="Coils"/>
    </source>
</evidence>
<dbReference type="GeneTree" id="ENSGT00510000046704"/>
<sequence length="858" mass="97464">MAPVPFGSRRTRKEVGLWAPAAPPGPGKRSDPAPVRPSRWESCRGAPLAALPGKGRVMEEELPDDLEDWVAVKENLFSEPERPNLCFLVAWNESEAKFAVTCHNRTLQQQRRRRRRAGLGPAPGDGGAPAEGEEEEEEGRPLSWAGLFSVAELQGVHRMLAAMNSQLEAAFPELPPEVGPSLWALLFPAAGPDEEALRQQCDQLARYLDEAVDRCGAKMLLDLLFPADAEPLEEYFENLHEFRKKALRRHVVRAQERLCRIVHEHNNAVKMIDLMKVYEEEDKAYQELVTVATNFYEYLLQPFRDMRELATLYKLKISKSLEFHELGPKRIEALEKEAREWTRQADEAVTSIQDITVNYFKETANALAGMKKQMEQDKERFGQATWALAAPRLEKLKLMLARETLQYKRAKELCLNRKRVEIQKKVEHLSEAEKNIDMIDELEMQYYEVQLELYEVQLEILKFKEMLLITELDATRRLIKEKQDEVVYYDAVENPEELIADHLVAQNDSQVSEMKMLKQKSQQLEHKRGIICARRAYLRNKKDQCKASHHHKLQRAQENIKRFYQHHNIQVKRDKRKEEEKEKQEWISQERQKTLQRLKSFREKCPGQFVLKTPHSKPISPKLPKDISQKISSSASQPLSTVHLSSNNTSTPSSKVGSLETCKYKNSPGNIPSQVLVPFGDLPHSETSREPTSPSAPILLAAPPPPLPSSPPPPPPPPPPLPSSSPLSLKTSGRDYQPLPLVCESTAKKYDSSKSSLNLCTGTMDKVLDSLKHGAILHKIEKPTLPTSGTSVRDNILAAIKQGVKLKKVPQEPITDINEESSSELEKSIKAALQRIKRVSADSEEDDNEDQNNTEWDS</sequence>
<dbReference type="InterPro" id="IPR003124">
    <property type="entry name" value="WH2_dom"/>
</dbReference>
<organism evidence="10 11">
    <name type="scientific">Sarcophilus harrisii</name>
    <name type="common">Tasmanian devil</name>
    <name type="synonym">Sarcophilus laniarius</name>
    <dbReference type="NCBI Taxonomy" id="9305"/>
    <lineage>
        <taxon>Eukaryota</taxon>
        <taxon>Metazoa</taxon>
        <taxon>Chordata</taxon>
        <taxon>Craniata</taxon>
        <taxon>Vertebrata</taxon>
        <taxon>Euteleostomi</taxon>
        <taxon>Mammalia</taxon>
        <taxon>Metatheria</taxon>
        <taxon>Dasyuromorphia</taxon>
        <taxon>Dasyuridae</taxon>
        <taxon>Sarcophilus</taxon>
    </lineage>
</organism>
<feature type="compositionally biased region" description="Pro residues" evidence="8">
    <location>
        <begin position="702"/>
        <end position="723"/>
    </location>
</feature>
<keyword evidence="2" id="KW-0963">Cytoplasm</keyword>
<dbReference type="CTD" id="123720"/>
<dbReference type="InterPro" id="IPR031808">
    <property type="entry name" value="JMY/WHAMM_N"/>
</dbReference>
<accession>G3WYX3</accession>
<feature type="compositionally biased region" description="Polar residues" evidence="8">
    <location>
        <begin position="629"/>
        <end position="656"/>
    </location>
</feature>
<dbReference type="PROSITE" id="PS51082">
    <property type="entry name" value="WH2"/>
    <property type="match status" value="1"/>
</dbReference>
<dbReference type="PANTHER" id="PTHR23330">
    <property type="entry name" value="P300 TRANSCRIPTIONAL COFACTOR JMY-RELATED"/>
    <property type="match status" value="1"/>
</dbReference>
<keyword evidence="5" id="KW-0009">Actin-binding</keyword>
<evidence type="ECO:0000256" key="8">
    <source>
        <dbReference type="SAM" id="MobiDB-lite"/>
    </source>
</evidence>
<reference evidence="10" key="3">
    <citation type="submission" date="2025-09" db="UniProtKB">
        <authorList>
            <consortium name="Ensembl"/>
        </authorList>
    </citation>
    <scope>IDENTIFICATION</scope>
</reference>
<dbReference type="Ensembl" id="ENSSHAT00000020793.2">
    <property type="protein sequence ID" value="ENSSHAP00000020628.2"/>
    <property type="gene ID" value="ENSSHAG00000017495.2"/>
</dbReference>
<dbReference type="eggNOG" id="ENOG502QPSI">
    <property type="taxonomic scope" value="Eukaryota"/>
</dbReference>
<feature type="compositionally biased region" description="Acidic residues" evidence="8">
    <location>
        <begin position="842"/>
        <end position="858"/>
    </location>
</feature>
<keyword evidence="4" id="KW-0472">Membrane</keyword>
<evidence type="ECO:0000256" key="6">
    <source>
        <dbReference type="ARBA" id="ARBA00023329"/>
    </source>
</evidence>
<dbReference type="Pfam" id="PF15920">
    <property type="entry name" value="WHAMM-JMY_N"/>
    <property type="match status" value="1"/>
</dbReference>
<feature type="region of interest" description="Disordered" evidence="8">
    <location>
        <begin position="609"/>
        <end position="738"/>
    </location>
</feature>
<dbReference type="RefSeq" id="XP_031811544.1">
    <property type="nucleotide sequence ID" value="XM_031955684.1"/>
</dbReference>
<dbReference type="KEGG" id="shr:100913192"/>
<dbReference type="GO" id="GO:0034314">
    <property type="term" value="P:Arp2/3 complex-mediated actin nucleation"/>
    <property type="evidence" value="ECO:0007669"/>
    <property type="project" value="TreeGrafter"/>
</dbReference>
<dbReference type="GO" id="GO:0071933">
    <property type="term" value="F:Arp2/3 complex binding"/>
    <property type="evidence" value="ECO:0007669"/>
    <property type="project" value="Ensembl"/>
</dbReference>
<dbReference type="GO" id="GO:0048041">
    <property type="term" value="P:focal adhesion assembly"/>
    <property type="evidence" value="ECO:0007669"/>
    <property type="project" value="Ensembl"/>
</dbReference>
<dbReference type="FunCoup" id="G3WYX3">
    <property type="interactions" value="1116"/>
</dbReference>
<dbReference type="GO" id="GO:0005829">
    <property type="term" value="C:cytosol"/>
    <property type="evidence" value="ECO:0007669"/>
    <property type="project" value="Ensembl"/>
</dbReference>
<evidence type="ECO:0000256" key="2">
    <source>
        <dbReference type="ARBA" id="ARBA00022490"/>
    </source>
</evidence>
<feature type="domain" description="WH2" evidence="9">
    <location>
        <begin position="792"/>
        <end position="809"/>
    </location>
</feature>
<dbReference type="GO" id="GO:0008017">
    <property type="term" value="F:microtubule binding"/>
    <property type="evidence" value="ECO:0007669"/>
    <property type="project" value="Ensembl"/>
</dbReference>
<feature type="coiled-coil region" evidence="7">
    <location>
        <begin position="393"/>
        <end position="435"/>
    </location>
</feature>
<evidence type="ECO:0000313" key="10">
    <source>
        <dbReference type="Ensembl" id="ENSSHAP00000020628.2"/>
    </source>
</evidence>
<dbReference type="GO" id="GO:0030659">
    <property type="term" value="C:cytoplasmic vesicle membrane"/>
    <property type="evidence" value="ECO:0007669"/>
    <property type="project" value="UniProtKB-SubCell"/>
</dbReference>
<dbReference type="GO" id="GO:0003779">
    <property type="term" value="F:actin binding"/>
    <property type="evidence" value="ECO:0007669"/>
    <property type="project" value="UniProtKB-KW"/>
</dbReference>
<name>G3WYX3_SARHA</name>
<comment type="subcellular location">
    <subcellularLocation>
        <location evidence="1">Cytoplasmic vesicle membrane</location>
    </subcellularLocation>
</comment>
<evidence type="ECO:0000256" key="4">
    <source>
        <dbReference type="ARBA" id="ARBA00023136"/>
    </source>
</evidence>
<evidence type="ECO:0000259" key="9">
    <source>
        <dbReference type="PROSITE" id="PS51082"/>
    </source>
</evidence>
<dbReference type="InParanoid" id="G3WYX3"/>
<dbReference type="GO" id="GO:0031267">
    <property type="term" value="F:small GTPase binding"/>
    <property type="evidence" value="ECO:0007669"/>
    <property type="project" value="Ensembl"/>
</dbReference>
<evidence type="ECO:0000256" key="1">
    <source>
        <dbReference type="ARBA" id="ARBA00004156"/>
    </source>
</evidence>
<dbReference type="GeneID" id="100913192"/>
<dbReference type="GO" id="GO:0097320">
    <property type="term" value="P:plasma membrane tubulation"/>
    <property type="evidence" value="ECO:0007669"/>
    <property type="project" value="Ensembl"/>
</dbReference>
<gene>
    <name evidence="10" type="primary">WHAMM</name>
</gene>
<dbReference type="GO" id="GO:0006888">
    <property type="term" value="P:endoplasmic reticulum to Golgi vesicle-mediated transport"/>
    <property type="evidence" value="ECO:0007669"/>
    <property type="project" value="Ensembl"/>
</dbReference>
<feature type="region of interest" description="Disordered" evidence="8">
    <location>
        <begin position="109"/>
        <end position="139"/>
    </location>
</feature>
<reference evidence="10" key="2">
    <citation type="submission" date="2025-08" db="UniProtKB">
        <authorList>
            <consortium name="Ensembl"/>
        </authorList>
    </citation>
    <scope>IDENTIFICATION</scope>
</reference>
<dbReference type="Pfam" id="PF15871">
    <property type="entry name" value="JMY"/>
    <property type="match status" value="1"/>
</dbReference>
<evidence type="ECO:0000256" key="3">
    <source>
        <dbReference type="ARBA" id="ARBA00023054"/>
    </source>
</evidence>
<proteinExistence type="predicted"/>
<keyword evidence="6" id="KW-0968">Cytoplasmic vesicle</keyword>
<protein>
    <submittedName>
        <fullName evidence="10">WASP homolog associated with actin, golgi membranes and microtubules</fullName>
    </submittedName>
</protein>
<dbReference type="GO" id="GO:0030032">
    <property type="term" value="P:lamellipodium assembly"/>
    <property type="evidence" value="ECO:0007669"/>
    <property type="project" value="Ensembl"/>
</dbReference>
<feature type="region of interest" description="Disordered" evidence="8">
    <location>
        <begin position="1"/>
        <end position="41"/>
    </location>
</feature>
<dbReference type="Proteomes" id="UP000007648">
    <property type="component" value="Unassembled WGS sequence"/>
</dbReference>
<dbReference type="InterPro" id="IPR031738">
    <property type="entry name" value="JMY/WHAMM"/>
</dbReference>
<dbReference type="GO" id="GO:0033116">
    <property type="term" value="C:endoplasmic reticulum-Golgi intermediate compartment membrane"/>
    <property type="evidence" value="ECO:0007669"/>
    <property type="project" value="Ensembl"/>
</dbReference>
<reference evidence="10 11" key="1">
    <citation type="journal article" date="2011" name="Proc. Natl. Acad. Sci. U.S.A.">
        <title>Genetic diversity and population structure of the endangered marsupial Sarcophilus harrisii (Tasmanian devil).</title>
        <authorList>
            <person name="Miller W."/>
            <person name="Hayes V.M."/>
            <person name="Ratan A."/>
            <person name="Petersen D.C."/>
            <person name="Wittekindt N.E."/>
            <person name="Miller J."/>
            <person name="Walenz B."/>
            <person name="Knight J."/>
            <person name="Qi J."/>
            <person name="Zhao F."/>
            <person name="Wang Q."/>
            <person name="Bedoya-Reina O.C."/>
            <person name="Katiyar N."/>
            <person name="Tomsho L.P."/>
            <person name="Kasson L.M."/>
            <person name="Hardie R.A."/>
            <person name="Woodbridge P."/>
            <person name="Tindall E.A."/>
            <person name="Bertelsen M.F."/>
            <person name="Dixon D."/>
            <person name="Pyecroft S."/>
            <person name="Helgen K.M."/>
            <person name="Lesk A.M."/>
            <person name="Pringle T.H."/>
            <person name="Patterson N."/>
            <person name="Zhang Y."/>
            <person name="Kreiss A."/>
            <person name="Woods G.M."/>
            <person name="Jones M.E."/>
            <person name="Schuster S.C."/>
        </authorList>
    </citation>
    <scope>NUCLEOTIDE SEQUENCE [LARGE SCALE GENOMIC DNA]</scope>
</reference>